<dbReference type="EMBL" id="KK198759">
    <property type="protein sequence ID" value="KCW62562.1"/>
    <property type="molecule type" value="Genomic_DNA"/>
</dbReference>
<feature type="compositionally biased region" description="Polar residues" evidence="2">
    <location>
        <begin position="136"/>
        <end position="148"/>
    </location>
</feature>
<keyword evidence="1" id="KW-0539">Nucleus</keyword>
<reference evidence="5" key="1">
    <citation type="submission" date="2013-07" db="EMBL/GenBank/DDBJ databases">
        <title>The genome of Eucalyptus grandis.</title>
        <authorList>
            <person name="Schmutz J."/>
            <person name="Hayes R."/>
            <person name="Myburg A."/>
            <person name="Tuskan G."/>
            <person name="Grattapaglia D."/>
            <person name="Rokhsar D.S."/>
        </authorList>
    </citation>
    <scope>NUCLEOTIDE SEQUENCE</scope>
    <source>
        <tissue evidence="5">Leaf extractions</tissue>
    </source>
</reference>
<dbReference type="InParanoid" id="A0A059B8K6"/>
<dbReference type="AlphaFoldDB" id="A0A059B8K6"/>
<dbReference type="OMA" id="NEMPTIF"/>
<dbReference type="Gramene" id="KCW62562">
    <property type="protein sequence ID" value="KCW62562"/>
    <property type="gene ID" value="EUGRSUZ_G00055"/>
</dbReference>
<feature type="domain" description="Alfin N-terminal" evidence="4">
    <location>
        <begin position="8"/>
        <end position="117"/>
    </location>
</feature>
<comment type="domain">
    <text evidence="1">The PHD-type zinc finger mediates the binding to H3K4me3.</text>
</comment>
<name>A0A059B8K6_EUCGR</name>
<dbReference type="GO" id="GO:0005634">
    <property type="term" value="C:nucleus"/>
    <property type="evidence" value="ECO:0000318"/>
    <property type="project" value="GO_Central"/>
</dbReference>
<evidence type="ECO:0000256" key="2">
    <source>
        <dbReference type="SAM" id="MobiDB-lite"/>
    </source>
</evidence>
<feature type="region of interest" description="Disordered" evidence="2">
    <location>
        <begin position="132"/>
        <end position="181"/>
    </location>
</feature>
<dbReference type="GO" id="GO:0008270">
    <property type="term" value="F:zinc ion binding"/>
    <property type="evidence" value="ECO:0007669"/>
    <property type="project" value="UniProtKB-KW"/>
</dbReference>
<keyword evidence="1" id="KW-0479">Metal-binding</keyword>
<dbReference type="GO" id="GO:0000976">
    <property type="term" value="F:transcription cis-regulatory region binding"/>
    <property type="evidence" value="ECO:0000318"/>
    <property type="project" value="GO_Central"/>
</dbReference>
<proteinExistence type="inferred from homology"/>
<dbReference type="PANTHER" id="PTHR12321">
    <property type="entry name" value="CPG BINDING PROTEIN"/>
    <property type="match status" value="1"/>
</dbReference>
<gene>
    <name evidence="5" type="ORF">EUGRSUZ_G00055</name>
</gene>
<sequence length="181" mass="19650">MAEIPQSTIEDVFDDFDGRRSGILKALTTENSEQCLVGLPNGTWQVKPPARMVSPDHPRPVSGLHFGRNRMPGQVWAASIAACWDLWLLAFALYFDGRGLPKRDRINELATVCETVKEFGASNDQSAAMMLKKPGQSKSSGTHVNSSVDESRAQKDGIGAAIEDGHNDGSSSFAQSKCEQL</sequence>
<evidence type="ECO:0000313" key="5">
    <source>
        <dbReference type="EMBL" id="KCW62562.1"/>
    </source>
</evidence>
<dbReference type="InterPro" id="IPR021998">
    <property type="entry name" value="Alfin_N"/>
</dbReference>
<keyword evidence="1" id="KW-0156">Chromatin regulator</keyword>
<keyword evidence="3" id="KW-0472">Membrane</keyword>
<dbReference type="GO" id="GO:0042393">
    <property type="term" value="F:histone binding"/>
    <property type="evidence" value="ECO:0007669"/>
    <property type="project" value="UniProtKB-UniRule"/>
</dbReference>
<keyword evidence="1" id="KW-0804">Transcription</keyword>
<dbReference type="GO" id="GO:0006325">
    <property type="term" value="P:chromatin organization"/>
    <property type="evidence" value="ECO:0007669"/>
    <property type="project" value="UniProtKB-UniRule"/>
</dbReference>
<comment type="subunit">
    <text evidence="1">Interacts with H3K4me3 and to a lesser extent with H3K4me2.</text>
</comment>
<feature type="compositionally biased region" description="Polar residues" evidence="2">
    <location>
        <begin position="168"/>
        <end position="181"/>
    </location>
</feature>
<keyword evidence="3" id="KW-1133">Transmembrane helix</keyword>
<evidence type="ECO:0000256" key="3">
    <source>
        <dbReference type="SAM" id="Phobius"/>
    </source>
</evidence>
<evidence type="ECO:0000259" key="4">
    <source>
        <dbReference type="Pfam" id="PF12165"/>
    </source>
</evidence>
<keyword evidence="1" id="KW-0862">Zinc</keyword>
<keyword evidence="1" id="KW-0863">Zinc-finger</keyword>
<evidence type="ECO:0000256" key="1">
    <source>
        <dbReference type="RuleBase" id="RU369089"/>
    </source>
</evidence>
<feature type="transmembrane region" description="Helical" evidence="3">
    <location>
        <begin position="75"/>
        <end position="95"/>
    </location>
</feature>
<comment type="similarity">
    <text evidence="1">Belongs to the Alfin family.</text>
</comment>
<comment type="function">
    <text evidence="1">Histone-binding component that specifically recognizes H3 tails trimethylated on 'Lys-4' (H3K4me3), which mark transcription start sites of virtually all active genes.</text>
</comment>
<accession>A0A059B8K6</accession>
<protein>
    <recommendedName>
        <fullName evidence="1">PHD finger protein ALFIN-LIKE</fullName>
    </recommendedName>
</protein>
<organism evidence="5">
    <name type="scientific">Eucalyptus grandis</name>
    <name type="common">Flooded gum</name>
    <dbReference type="NCBI Taxonomy" id="71139"/>
    <lineage>
        <taxon>Eukaryota</taxon>
        <taxon>Viridiplantae</taxon>
        <taxon>Streptophyta</taxon>
        <taxon>Embryophyta</taxon>
        <taxon>Tracheophyta</taxon>
        <taxon>Spermatophyta</taxon>
        <taxon>Magnoliopsida</taxon>
        <taxon>eudicotyledons</taxon>
        <taxon>Gunneridae</taxon>
        <taxon>Pentapetalae</taxon>
        <taxon>rosids</taxon>
        <taxon>malvids</taxon>
        <taxon>Myrtales</taxon>
        <taxon>Myrtaceae</taxon>
        <taxon>Myrtoideae</taxon>
        <taxon>Eucalypteae</taxon>
        <taxon>Eucalyptus</taxon>
    </lineage>
</organism>
<comment type="subcellular location">
    <subcellularLocation>
        <location evidence="1">Nucleus</location>
    </subcellularLocation>
</comment>
<dbReference type="GO" id="GO:0003712">
    <property type="term" value="F:transcription coregulator activity"/>
    <property type="evidence" value="ECO:0000318"/>
    <property type="project" value="GO_Central"/>
</dbReference>
<dbReference type="GO" id="GO:0006355">
    <property type="term" value="P:regulation of DNA-templated transcription"/>
    <property type="evidence" value="ECO:0007669"/>
    <property type="project" value="UniProtKB-UniRule"/>
</dbReference>
<keyword evidence="1" id="KW-0805">Transcription regulation</keyword>
<dbReference type="InterPro" id="IPR045104">
    <property type="entry name" value="Alfin"/>
</dbReference>
<dbReference type="Pfam" id="PF12165">
    <property type="entry name" value="Alfin"/>
    <property type="match status" value="1"/>
</dbReference>
<keyword evidence="3" id="KW-0812">Transmembrane</keyword>
<dbReference type="PANTHER" id="PTHR12321:SF172">
    <property type="entry name" value="PHD FINGER PROTEIN ALFIN-LIKE 9"/>
    <property type="match status" value="1"/>
</dbReference>
<dbReference type="STRING" id="71139.A0A059B8K6"/>